<evidence type="ECO:0000313" key="2">
    <source>
        <dbReference type="EMBL" id="PIW14852.1"/>
    </source>
</evidence>
<feature type="repeat" description="TPR" evidence="1">
    <location>
        <begin position="67"/>
        <end position="100"/>
    </location>
</feature>
<name>A0A2M7FZL3_9BACT</name>
<dbReference type="Proteomes" id="UP000231019">
    <property type="component" value="Unassembled WGS sequence"/>
</dbReference>
<organism evidence="2 3">
    <name type="scientific">bacterium (Candidatus Blackallbacteria) CG17_big_fil_post_rev_8_21_14_2_50_48_46</name>
    <dbReference type="NCBI Taxonomy" id="2014261"/>
    <lineage>
        <taxon>Bacteria</taxon>
        <taxon>Candidatus Blackallbacteria</taxon>
    </lineage>
</organism>
<keyword evidence="1" id="KW-0802">TPR repeat</keyword>
<dbReference type="Gene3D" id="1.25.40.10">
    <property type="entry name" value="Tetratricopeptide repeat domain"/>
    <property type="match status" value="1"/>
</dbReference>
<dbReference type="PROSITE" id="PS50005">
    <property type="entry name" value="TPR"/>
    <property type="match status" value="1"/>
</dbReference>
<evidence type="ECO:0000313" key="3">
    <source>
        <dbReference type="Proteomes" id="UP000231019"/>
    </source>
</evidence>
<sequence>MNFNALIELREQSQALHARRHQSASDAYAQGLKFFEKALQTQFQDKQALKSALELWFTAMKTHRQNPKASIGVGYIFMILGDRVQAMRYFKNAESIQPDSADAKLFIEALSAPVFAVKETSLQETELNYAQTEQLLVKHQKWLKTQPSTKPVIDSEAYAALQERAQKENTLLVKASAQIQQLAAITDTCQLDIQFYQIEKAYQLTEKALRFSDKFIVLAEEIQKIENSIGPLFALLKQNRAQALQVLEQMLDHCDKIADQLDDIEAQGVSISLLEAPYSQLLQRVGLLQENFDEWA</sequence>
<reference evidence="2 3" key="1">
    <citation type="submission" date="2017-09" db="EMBL/GenBank/DDBJ databases">
        <title>Depth-based differentiation of microbial function through sediment-hosted aquifers and enrichment of novel symbionts in the deep terrestrial subsurface.</title>
        <authorList>
            <person name="Probst A.J."/>
            <person name="Ladd B."/>
            <person name="Jarett J.K."/>
            <person name="Geller-Mcgrath D.E."/>
            <person name="Sieber C.M."/>
            <person name="Emerson J.B."/>
            <person name="Anantharaman K."/>
            <person name="Thomas B.C."/>
            <person name="Malmstrom R."/>
            <person name="Stieglmeier M."/>
            <person name="Klingl A."/>
            <person name="Woyke T."/>
            <person name="Ryan C.M."/>
            <person name="Banfield J.F."/>
        </authorList>
    </citation>
    <scope>NUCLEOTIDE SEQUENCE [LARGE SCALE GENOMIC DNA]</scope>
    <source>
        <strain evidence="2">CG17_big_fil_post_rev_8_21_14_2_50_48_46</strain>
    </source>
</reference>
<dbReference type="AlphaFoldDB" id="A0A2M7FZL3"/>
<dbReference type="InterPro" id="IPR011990">
    <property type="entry name" value="TPR-like_helical_dom_sf"/>
</dbReference>
<evidence type="ECO:0000256" key="1">
    <source>
        <dbReference type="PROSITE-ProRule" id="PRU00339"/>
    </source>
</evidence>
<protein>
    <submittedName>
        <fullName evidence="2">Uncharacterized protein</fullName>
    </submittedName>
</protein>
<gene>
    <name evidence="2" type="ORF">COW36_19570</name>
</gene>
<accession>A0A2M7FZL3</accession>
<dbReference type="SUPFAM" id="SSF48452">
    <property type="entry name" value="TPR-like"/>
    <property type="match status" value="1"/>
</dbReference>
<dbReference type="EMBL" id="PFFQ01000055">
    <property type="protein sequence ID" value="PIW14852.1"/>
    <property type="molecule type" value="Genomic_DNA"/>
</dbReference>
<comment type="caution">
    <text evidence="2">The sequence shown here is derived from an EMBL/GenBank/DDBJ whole genome shotgun (WGS) entry which is preliminary data.</text>
</comment>
<dbReference type="InterPro" id="IPR019734">
    <property type="entry name" value="TPR_rpt"/>
</dbReference>
<proteinExistence type="predicted"/>